<evidence type="ECO:0000259" key="11">
    <source>
        <dbReference type="Pfam" id="PF05134"/>
    </source>
</evidence>
<evidence type="ECO:0000313" key="13">
    <source>
        <dbReference type="EMBL" id="AZQ12915.1"/>
    </source>
</evidence>
<dbReference type="EMBL" id="CP020373">
    <property type="protein sequence ID" value="AZQ12915.1"/>
    <property type="molecule type" value="Genomic_DNA"/>
</dbReference>
<reference evidence="14" key="1">
    <citation type="submission" date="2017-03" db="EMBL/GenBank/DDBJ databases">
        <title>Full genome sequence of a non-lethal Shewanella isolate that potentiates virulence of Vibio parahaemolyticus causing acute hepatopancreatic necrosis disease (AHPND) in shrimp.</title>
        <authorList>
            <person name="Prachumwat A."/>
            <person name="Sritunyalucksana K."/>
        </authorList>
    </citation>
    <scope>NUCLEOTIDE SEQUENCE [LARGE SCALE GENOMIC DNA]</scope>
    <source>
        <strain evidence="14">TH2012</strain>
    </source>
</reference>
<keyword evidence="3 10" id="KW-0813">Transport</keyword>
<dbReference type="Proteomes" id="UP000278437">
    <property type="component" value="Chromosome"/>
</dbReference>
<keyword evidence="5" id="KW-0997">Cell inner membrane</keyword>
<comment type="similarity">
    <text evidence="2 10">Belongs to the GSP L family.</text>
</comment>
<name>A0ABN5U3K5_9GAMM</name>
<proteinExistence type="inferred from homology"/>
<dbReference type="InterPro" id="IPR043129">
    <property type="entry name" value="ATPase_NBD"/>
</dbReference>
<evidence type="ECO:0000259" key="12">
    <source>
        <dbReference type="Pfam" id="PF12693"/>
    </source>
</evidence>
<dbReference type="Gene3D" id="3.30.420.380">
    <property type="match status" value="1"/>
</dbReference>
<feature type="domain" description="GspL cytoplasmic actin-ATPase-like" evidence="11">
    <location>
        <begin position="7"/>
        <end position="238"/>
    </location>
</feature>
<comment type="function">
    <text evidence="10">Inner membrane component of the type II secretion system required for the energy-dependent secretion of extracellular factors such as proteases and toxins from the periplasm.</text>
</comment>
<organism evidence="13 14">
    <name type="scientific">Shewanella khirikhana</name>
    <dbReference type="NCBI Taxonomy" id="1965282"/>
    <lineage>
        <taxon>Bacteria</taxon>
        <taxon>Pseudomonadati</taxon>
        <taxon>Pseudomonadota</taxon>
        <taxon>Gammaproteobacteria</taxon>
        <taxon>Alteromonadales</taxon>
        <taxon>Shewanellaceae</taxon>
        <taxon>Shewanella</taxon>
    </lineage>
</organism>
<dbReference type="Pfam" id="PF05134">
    <property type="entry name" value="T2SSL"/>
    <property type="match status" value="1"/>
</dbReference>
<keyword evidence="6" id="KW-0812">Transmembrane</keyword>
<evidence type="ECO:0000256" key="4">
    <source>
        <dbReference type="ARBA" id="ARBA00022475"/>
    </source>
</evidence>
<evidence type="ECO:0000256" key="8">
    <source>
        <dbReference type="ARBA" id="ARBA00022989"/>
    </source>
</evidence>
<keyword evidence="14" id="KW-1185">Reference proteome</keyword>
<protein>
    <recommendedName>
        <fullName evidence="10">Type II secretion system protein L</fullName>
        <shortName evidence="10">T2SS protein L</shortName>
    </recommendedName>
</protein>
<evidence type="ECO:0000256" key="3">
    <source>
        <dbReference type="ARBA" id="ARBA00022448"/>
    </source>
</evidence>
<evidence type="ECO:0000313" key="14">
    <source>
        <dbReference type="Proteomes" id="UP000278437"/>
    </source>
</evidence>
<accession>A0ABN5U3K5</accession>
<dbReference type="Gene3D" id="3.30.1360.100">
    <property type="entry name" value="General secretion pathway protein M, EpsM"/>
    <property type="match status" value="1"/>
</dbReference>
<dbReference type="PIRSF" id="PIRSF015761">
    <property type="entry name" value="Protein_L"/>
    <property type="match status" value="1"/>
</dbReference>
<evidence type="ECO:0000256" key="9">
    <source>
        <dbReference type="ARBA" id="ARBA00023136"/>
    </source>
</evidence>
<dbReference type="Pfam" id="PF12693">
    <property type="entry name" value="GspL_C"/>
    <property type="match status" value="1"/>
</dbReference>
<evidence type="ECO:0000256" key="2">
    <source>
        <dbReference type="ARBA" id="ARBA00005318"/>
    </source>
</evidence>
<keyword evidence="8" id="KW-1133">Transmembrane helix</keyword>
<dbReference type="SUPFAM" id="SSF53067">
    <property type="entry name" value="Actin-like ATPase domain"/>
    <property type="match status" value="2"/>
</dbReference>
<evidence type="ECO:0000256" key="6">
    <source>
        <dbReference type="ARBA" id="ARBA00022692"/>
    </source>
</evidence>
<evidence type="ECO:0000256" key="1">
    <source>
        <dbReference type="ARBA" id="ARBA00004377"/>
    </source>
</evidence>
<feature type="domain" description="GspL periplasmic" evidence="12">
    <location>
        <begin position="242"/>
        <end position="397"/>
    </location>
</feature>
<dbReference type="InterPro" id="IPR024230">
    <property type="entry name" value="GspL_cyto_dom"/>
</dbReference>
<dbReference type="InterPro" id="IPR025691">
    <property type="entry name" value="GspL_pp_dom"/>
</dbReference>
<evidence type="ECO:0000256" key="5">
    <source>
        <dbReference type="ARBA" id="ARBA00022519"/>
    </source>
</evidence>
<keyword evidence="7 10" id="KW-0653">Protein transport</keyword>
<comment type="subcellular location">
    <subcellularLocation>
        <location evidence="1">Cell inner membrane</location>
        <topology evidence="1">Single-pass membrane protein</topology>
    </subcellularLocation>
</comment>
<evidence type="ECO:0000256" key="7">
    <source>
        <dbReference type="ARBA" id="ARBA00022927"/>
    </source>
</evidence>
<dbReference type="InterPro" id="IPR007812">
    <property type="entry name" value="T2SS_protein-GspL"/>
</dbReference>
<gene>
    <name evidence="13" type="primary">epsL</name>
    <name evidence="13" type="ORF">STH12_03863</name>
</gene>
<sequence>MTVSERLFIRLGAKAQDSCAWLIWSEQEQEIIASGELPGADSLATLTERAGNRPVDILVPASSMTLTEIHLPEKGQRQALKALPFMLEENLADDVDDMHFVVGGREGERLAVAAVAHEQMQTWLGWLQEAGLKARKLVPDCLALPLDSCEWAAMLMGQELLVRTGKGTGHNLPQDWLPVALPMLLDKQDIAPTVATYNDINLPGAEVKLQTLDLPMLVLARGILHAPMNLLTGVYKPKRELSKHLLQWKSAAIVVAVALLLALVDKGLTIYQVGQQADSLKAESEAIYRQVMPGSNRIVNLRSQLDSELKKLSGSGSGTEFFVMLQSLKTSFAAVPELKPNSLRFDSARNEIRMQVSATNYAQIEKFKELVAKDFELDAGAMNSSDEAVTSTLTLRSR</sequence>
<dbReference type="NCBIfam" id="TIGR01709">
    <property type="entry name" value="typeII_sec_gspL"/>
    <property type="match status" value="1"/>
</dbReference>
<evidence type="ECO:0000256" key="10">
    <source>
        <dbReference type="PIRNR" id="PIRNR015761"/>
    </source>
</evidence>
<dbReference type="CDD" id="cd24017">
    <property type="entry name" value="ASKHA_T2SSL_N"/>
    <property type="match status" value="1"/>
</dbReference>
<dbReference type="Gene3D" id="3.30.420.370">
    <property type="match status" value="1"/>
</dbReference>
<keyword evidence="9" id="KW-0472">Membrane</keyword>
<keyword evidence="4" id="KW-1003">Cell membrane</keyword>